<dbReference type="FunFam" id="3.30.1490.20:FF:000003">
    <property type="entry name" value="acetyl-CoA carboxylase isoform X1"/>
    <property type="match status" value="1"/>
</dbReference>
<dbReference type="OMA" id="IYYDPML"/>
<evidence type="ECO:0000256" key="4">
    <source>
        <dbReference type="ARBA" id="ARBA00022840"/>
    </source>
</evidence>
<feature type="domain" description="Biotin carboxylation" evidence="8">
    <location>
        <begin position="4"/>
        <end position="446"/>
    </location>
</feature>
<evidence type="ECO:0000256" key="6">
    <source>
        <dbReference type="PROSITE-ProRule" id="PRU00409"/>
    </source>
</evidence>
<dbReference type="InterPro" id="IPR005481">
    <property type="entry name" value="BC-like_N"/>
</dbReference>
<dbReference type="Pfam" id="PF00364">
    <property type="entry name" value="Biotin_lipoyl"/>
    <property type="match status" value="1"/>
</dbReference>
<dbReference type="InterPro" id="IPR011764">
    <property type="entry name" value="Biotin_carboxylation_dom"/>
</dbReference>
<dbReference type="InterPro" id="IPR016185">
    <property type="entry name" value="PreATP-grasp_dom_sf"/>
</dbReference>
<dbReference type="PROSITE" id="PS50975">
    <property type="entry name" value="ATP_GRASP"/>
    <property type="match status" value="1"/>
</dbReference>
<dbReference type="Pfam" id="PF00289">
    <property type="entry name" value="Biotin_carb_N"/>
    <property type="match status" value="1"/>
</dbReference>
<dbReference type="Proteomes" id="UP000242381">
    <property type="component" value="Unassembled WGS sequence"/>
</dbReference>
<evidence type="ECO:0000256" key="5">
    <source>
        <dbReference type="ARBA" id="ARBA00023267"/>
    </source>
</evidence>
<feature type="domain" description="ATP-grasp" evidence="7">
    <location>
        <begin position="115"/>
        <end position="315"/>
    </location>
</feature>
<dbReference type="SUPFAM" id="SSF52440">
    <property type="entry name" value="PreATP-grasp domain"/>
    <property type="match status" value="1"/>
</dbReference>
<dbReference type="CDD" id="cd06850">
    <property type="entry name" value="biotinyl_domain"/>
    <property type="match status" value="1"/>
</dbReference>
<dbReference type="Pfam" id="PF02785">
    <property type="entry name" value="Biotin_carb_C"/>
    <property type="match status" value="1"/>
</dbReference>
<keyword evidence="3 6" id="KW-0547">Nucleotide-binding</keyword>
<dbReference type="SUPFAM" id="SSF51246">
    <property type="entry name" value="Rudiment single hybrid motif"/>
    <property type="match status" value="1"/>
</dbReference>
<evidence type="ECO:0000259" key="7">
    <source>
        <dbReference type="PROSITE" id="PS50975"/>
    </source>
</evidence>
<comment type="cofactor">
    <cofactor evidence="1">
        <name>biotin</name>
        <dbReference type="ChEBI" id="CHEBI:57586"/>
    </cofactor>
</comment>
<dbReference type="InterPro" id="IPR011053">
    <property type="entry name" value="Single_hybrid_motif"/>
</dbReference>
<proteinExistence type="predicted"/>
<name>A0A1X0RMF5_RHIZD</name>
<accession>A0A1X0RMF5</accession>
<dbReference type="PROSITE" id="PS50979">
    <property type="entry name" value="BC"/>
    <property type="match status" value="1"/>
</dbReference>
<dbReference type="PROSITE" id="PS00867">
    <property type="entry name" value="CPSASE_2"/>
    <property type="match status" value="1"/>
</dbReference>
<reference evidence="9 10" key="1">
    <citation type="journal article" date="2016" name="Proc. Natl. Acad. Sci. U.S.A.">
        <title>Lipid metabolic changes in an early divergent fungus govern the establishment of a mutualistic symbiosis with endobacteria.</title>
        <authorList>
            <person name="Lastovetsky O.A."/>
            <person name="Gaspar M.L."/>
            <person name="Mondo S.J."/>
            <person name="LaButti K.M."/>
            <person name="Sandor L."/>
            <person name="Grigoriev I.V."/>
            <person name="Henry S.A."/>
            <person name="Pawlowska T.E."/>
        </authorList>
    </citation>
    <scope>NUCLEOTIDE SEQUENCE [LARGE SCALE GENOMIC DNA]</scope>
    <source>
        <strain evidence="9 10">ATCC 11559</strain>
    </source>
</reference>
<evidence type="ECO:0000256" key="1">
    <source>
        <dbReference type="ARBA" id="ARBA00001953"/>
    </source>
</evidence>
<protein>
    <submittedName>
        <fullName evidence="9">Uncharacterized protein</fullName>
    </submittedName>
</protein>
<dbReference type="GO" id="GO:0016874">
    <property type="term" value="F:ligase activity"/>
    <property type="evidence" value="ECO:0007669"/>
    <property type="project" value="UniProtKB-KW"/>
</dbReference>
<evidence type="ECO:0000313" key="10">
    <source>
        <dbReference type="Proteomes" id="UP000242381"/>
    </source>
</evidence>
<keyword evidence="4 6" id="KW-0067">ATP-binding</keyword>
<dbReference type="PANTHER" id="PTHR18866">
    <property type="entry name" value="CARBOXYLASE:PYRUVATE/ACETYL-COA/PROPIONYL-COA CARBOXYLASE"/>
    <property type="match status" value="1"/>
</dbReference>
<dbReference type="AlphaFoldDB" id="A0A1X0RMF5"/>
<dbReference type="InterPro" id="IPR011054">
    <property type="entry name" value="Rudment_hybrid_motif"/>
</dbReference>
<sequence>MTYSIHKILIANRGEIACRVIQTCKRLGISTVAVYSDRLADEAYHIGHSIASESYLNAEKIIQVAKRSGADAIHPGYGFLSENPDFADMVNQAGINFIGPRAESIRTIGDKMAAKVFIREHLSSIPLIPGYHGQDQSIERLEQEAKKIEFPVLLKASAGGGGKGMRTVYDAHKLREEIEAAKGEALRAFGSDTLLIEKYFTSVHHVEVQIFGDKYGNVYHINERDCSIQRRHQKVVEETPSPVVDTDLRRDMTDAAVSLGRKLGYVGAGTVEFILDLKSRRFYFLELNTRLQVEHPITEAISGLDLVELQILIAQGANLKHMSVLNQIPFHGHAIEVRLCAEDPEDFSPRTGTILKWSPPTDIEGVRIDTGVQDGSDISIYYDSMIAKVIVHAPTRAEAIKRMIAVLKRTVIVGITTNQKLLLSIMQNPSFQAGVFDTNFIQQEKLFPPFDLHRAEPSIIAALLFDWTTRQNKQIYLKNIPAGWRNVKWRPHRIQFIVQDQQKVDVLYEYLGYRNDRHEFKALVLDKESEQEPELSLSIALYKSEISKEYLGAKGIQGSKGLLRFEMNNVQQCFYLAECFQDINKSIFVHDFLHGYPIELIKVDRLKSKTTIAEDDKVTPYTSSMPCRILKILAPTGTVVKKNTPLLSIESMKTEVKILSRHDGIVTMKVQENQLVDAKVLLCTVDEKQ</sequence>
<keyword evidence="5" id="KW-0092">Biotin</keyword>
<dbReference type="InterPro" id="IPR000089">
    <property type="entry name" value="Biotin_lipoyl"/>
</dbReference>
<dbReference type="InterPro" id="IPR005482">
    <property type="entry name" value="Biotin_COase_C"/>
</dbReference>
<dbReference type="SMART" id="SM00878">
    <property type="entry name" value="Biotin_carb_C"/>
    <property type="match status" value="1"/>
</dbReference>
<evidence type="ECO:0000313" key="9">
    <source>
        <dbReference type="EMBL" id="ORE13190.1"/>
    </source>
</evidence>
<gene>
    <name evidence="9" type="ORF">BCV71DRAFT_246483</name>
</gene>
<keyword evidence="2" id="KW-0436">Ligase</keyword>
<dbReference type="EMBL" id="KV921559">
    <property type="protein sequence ID" value="ORE13190.1"/>
    <property type="molecule type" value="Genomic_DNA"/>
</dbReference>
<dbReference type="Pfam" id="PF02786">
    <property type="entry name" value="CPSase_L_D2"/>
    <property type="match status" value="1"/>
</dbReference>
<dbReference type="InterPro" id="IPR011761">
    <property type="entry name" value="ATP-grasp"/>
</dbReference>
<dbReference type="VEuPathDB" id="FungiDB:BCV72DRAFT_253363"/>
<dbReference type="InterPro" id="IPR005479">
    <property type="entry name" value="CPAse_ATP-bd"/>
</dbReference>
<dbReference type="GO" id="GO:0046872">
    <property type="term" value="F:metal ion binding"/>
    <property type="evidence" value="ECO:0007669"/>
    <property type="project" value="InterPro"/>
</dbReference>
<organism evidence="9 10">
    <name type="scientific">Rhizopus microsporus</name>
    <dbReference type="NCBI Taxonomy" id="58291"/>
    <lineage>
        <taxon>Eukaryota</taxon>
        <taxon>Fungi</taxon>
        <taxon>Fungi incertae sedis</taxon>
        <taxon>Mucoromycota</taxon>
        <taxon>Mucoromycotina</taxon>
        <taxon>Mucoromycetes</taxon>
        <taxon>Mucorales</taxon>
        <taxon>Mucorineae</taxon>
        <taxon>Rhizopodaceae</taxon>
        <taxon>Rhizopus</taxon>
    </lineage>
</organism>
<dbReference type="Gene3D" id="3.30.470.20">
    <property type="entry name" value="ATP-grasp fold, B domain"/>
    <property type="match status" value="1"/>
</dbReference>
<dbReference type="Gene3D" id="2.40.50.100">
    <property type="match status" value="1"/>
</dbReference>
<dbReference type="SUPFAM" id="SSF56059">
    <property type="entry name" value="Glutathione synthetase ATP-binding domain-like"/>
    <property type="match status" value="1"/>
</dbReference>
<evidence type="ECO:0000259" key="8">
    <source>
        <dbReference type="PROSITE" id="PS50979"/>
    </source>
</evidence>
<dbReference type="PANTHER" id="PTHR18866:SF127">
    <property type="match status" value="1"/>
</dbReference>
<dbReference type="PROSITE" id="PS00866">
    <property type="entry name" value="CPSASE_1"/>
    <property type="match status" value="1"/>
</dbReference>
<dbReference type="GO" id="GO:0005524">
    <property type="term" value="F:ATP binding"/>
    <property type="evidence" value="ECO:0007669"/>
    <property type="project" value="UniProtKB-UniRule"/>
</dbReference>
<dbReference type="InterPro" id="IPR050856">
    <property type="entry name" value="Biotin_carboxylase_complex"/>
</dbReference>
<dbReference type="SUPFAM" id="SSF51230">
    <property type="entry name" value="Single hybrid motif"/>
    <property type="match status" value="1"/>
</dbReference>
<evidence type="ECO:0000256" key="2">
    <source>
        <dbReference type="ARBA" id="ARBA00022598"/>
    </source>
</evidence>
<evidence type="ECO:0000256" key="3">
    <source>
        <dbReference type="ARBA" id="ARBA00022741"/>
    </source>
</evidence>